<dbReference type="Gene3D" id="2.60.120.10">
    <property type="entry name" value="Jelly Rolls"/>
    <property type="match status" value="1"/>
</dbReference>
<sequence length="331" mass="38748">MIKNERFVPLQPMREKPFLLEKLDLKFRWGNYGFRVLRFHLNSFAPGAKIGFHKHSEFEFHFVASGKGSVVLEDQTYFLQEGMFYLTGPDVLHAQEMDMYDPLEELCLHLEIVPLTTDSSLEQMDNDKGKASATPADWGKEQEISEAEQCVRQLYNLPARPMMDRRQTMSHFYRAYDAIVHHESGVYETIRQCIIQIMLLTAHASDQEKRPWLTLPHREASEVHFQMACQFIRDNYMFPIALEEVATTVGISKRQLQRVFQKYTSATFTAYLEEVRLTHICTELRLGNKTVEHIALDNGFENVNYLYLVFKKRYGMTPRSFKEQAQQIINE</sequence>
<dbReference type="AlphaFoldDB" id="A0AAX3M2T2"/>
<dbReference type="InterPro" id="IPR013096">
    <property type="entry name" value="Cupin_2"/>
</dbReference>
<dbReference type="Pfam" id="PF07883">
    <property type="entry name" value="Cupin_2"/>
    <property type="match status" value="1"/>
</dbReference>
<dbReference type="SUPFAM" id="SSF46689">
    <property type="entry name" value="Homeodomain-like"/>
    <property type="match status" value="2"/>
</dbReference>
<keyword evidence="3" id="KW-0804">Transcription</keyword>
<evidence type="ECO:0000313" key="5">
    <source>
        <dbReference type="EMBL" id="WCT55663.1"/>
    </source>
</evidence>
<gene>
    <name evidence="5" type="ORF">PQ456_21360</name>
</gene>
<dbReference type="PANTHER" id="PTHR43280">
    <property type="entry name" value="ARAC-FAMILY TRANSCRIPTIONAL REGULATOR"/>
    <property type="match status" value="1"/>
</dbReference>
<dbReference type="PANTHER" id="PTHR43280:SF2">
    <property type="entry name" value="HTH-TYPE TRANSCRIPTIONAL REGULATOR EXSA"/>
    <property type="match status" value="1"/>
</dbReference>
<protein>
    <submittedName>
        <fullName evidence="5">AraC family transcriptional regulator</fullName>
    </submittedName>
</protein>
<organism evidence="5 6">
    <name type="scientific">Paenibacillus kyungheensis</name>
    <dbReference type="NCBI Taxonomy" id="1452732"/>
    <lineage>
        <taxon>Bacteria</taxon>
        <taxon>Bacillati</taxon>
        <taxon>Bacillota</taxon>
        <taxon>Bacilli</taxon>
        <taxon>Bacillales</taxon>
        <taxon>Paenibacillaceae</taxon>
        <taxon>Paenibacillus</taxon>
    </lineage>
</organism>
<dbReference type="Proteomes" id="UP001220509">
    <property type="component" value="Chromosome"/>
</dbReference>
<evidence type="ECO:0000256" key="3">
    <source>
        <dbReference type="ARBA" id="ARBA00023163"/>
    </source>
</evidence>
<dbReference type="SUPFAM" id="SSF51215">
    <property type="entry name" value="Regulatory protein AraC"/>
    <property type="match status" value="1"/>
</dbReference>
<dbReference type="KEGG" id="pka:PQ456_21360"/>
<dbReference type="PROSITE" id="PS01124">
    <property type="entry name" value="HTH_ARAC_FAMILY_2"/>
    <property type="match status" value="1"/>
</dbReference>
<accession>A0AAX3M2T2</accession>
<keyword evidence="1" id="KW-0805">Transcription regulation</keyword>
<dbReference type="Gene3D" id="1.10.10.60">
    <property type="entry name" value="Homeodomain-like"/>
    <property type="match status" value="2"/>
</dbReference>
<keyword evidence="2" id="KW-0238">DNA-binding</keyword>
<dbReference type="Pfam" id="PF12833">
    <property type="entry name" value="HTH_18"/>
    <property type="match status" value="1"/>
</dbReference>
<dbReference type="GO" id="GO:0003700">
    <property type="term" value="F:DNA-binding transcription factor activity"/>
    <property type="evidence" value="ECO:0007669"/>
    <property type="project" value="InterPro"/>
</dbReference>
<proteinExistence type="predicted"/>
<keyword evidence="6" id="KW-1185">Reference proteome</keyword>
<dbReference type="GO" id="GO:0043565">
    <property type="term" value="F:sequence-specific DNA binding"/>
    <property type="evidence" value="ECO:0007669"/>
    <property type="project" value="InterPro"/>
</dbReference>
<evidence type="ECO:0000259" key="4">
    <source>
        <dbReference type="PROSITE" id="PS01124"/>
    </source>
</evidence>
<feature type="domain" description="HTH araC/xylS-type" evidence="4">
    <location>
        <begin position="226"/>
        <end position="324"/>
    </location>
</feature>
<dbReference type="InterPro" id="IPR014710">
    <property type="entry name" value="RmlC-like_jellyroll"/>
</dbReference>
<dbReference type="InterPro" id="IPR018060">
    <property type="entry name" value="HTH_AraC"/>
</dbReference>
<reference evidence="5 6" key="1">
    <citation type="submission" date="2023-02" db="EMBL/GenBank/DDBJ databases">
        <title>Genome sequence of Paenibacillus kyungheensis KACC 18744.</title>
        <authorList>
            <person name="Kim S."/>
            <person name="Heo J."/>
            <person name="Kwon S.-W."/>
        </authorList>
    </citation>
    <scope>NUCLEOTIDE SEQUENCE [LARGE SCALE GENOMIC DNA]</scope>
    <source>
        <strain evidence="5 6">KACC 18744</strain>
    </source>
</reference>
<evidence type="ECO:0000256" key="2">
    <source>
        <dbReference type="ARBA" id="ARBA00023125"/>
    </source>
</evidence>
<dbReference type="InterPro" id="IPR037923">
    <property type="entry name" value="HTH-like"/>
</dbReference>
<dbReference type="InterPro" id="IPR009057">
    <property type="entry name" value="Homeodomain-like_sf"/>
</dbReference>
<name>A0AAX3M2T2_9BACL</name>
<evidence type="ECO:0000313" key="6">
    <source>
        <dbReference type="Proteomes" id="UP001220509"/>
    </source>
</evidence>
<dbReference type="SMART" id="SM00342">
    <property type="entry name" value="HTH_ARAC"/>
    <property type="match status" value="1"/>
</dbReference>
<dbReference type="EMBL" id="CP117416">
    <property type="protein sequence ID" value="WCT55663.1"/>
    <property type="molecule type" value="Genomic_DNA"/>
</dbReference>
<dbReference type="RefSeq" id="WP_273614019.1">
    <property type="nucleotide sequence ID" value="NZ_CP117416.1"/>
</dbReference>
<evidence type="ECO:0000256" key="1">
    <source>
        <dbReference type="ARBA" id="ARBA00023015"/>
    </source>
</evidence>